<proteinExistence type="inferred from homology"/>
<organism evidence="3 4">
    <name type="scientific">Chromohalobacter japonicus</name>
    <dbReference type="NCBI Taxonomy" id="223900"/>
    <lineage>
        <taxon>Bacteria</taxon>
        <taxon>Pseudomonadati</taxon>
        <taxon>Pseudomonadota</taxon>
        <taxon>Gammaproteobacteria</taxon>
        <taxon>Oceanospirillales</taxon>
        <taxon>Halomonadaceae</taxon>
        <taxon>Chromohalobacter</taxon>
    </lineage>
</organism>
<evidence type="ECO:0000256" key="1">
    <source>
        <dbReference type="ARBA" id="ARBA00008007"/>
    </source>
</evidence>
<accession>A0A1Q8TAT3</accession>
<evidence type="ECO:0000313" key="3">
    <source>
        <dbReference type="EMBL" id="OLO10790.1"/>
    </source>
</evidence>
<comment type="similarity">
    <text evidence="1">Belongs to the ComF/GntX family.</text>
</comment>
<sequence length="241" mass="26788">MIVRSAWELSARIKLLADQSVRVGLPGHCAFCMGMTPQASPWCEACFEALPWNCVACARCAEPLARPAELCGHCLRHAPSFDVARAPLRYEDASQALLQRFKFGAQPRAGILLATLFVRSRDDGVLPEALVAVPTHPQRRRERGFDHSVWLTRELSRQLGVPHRRAWRERDTPTQRGLTRRARRGNVRGAFRVTPDLPAHVAIVDDVMTTGSTLSALADACRRAGAQHVEAWAMTRTPRGI</sequence>
<keyword evidence="3" id="KW-0328">Glycosyltransferase</keyword>
<dbReference type="AlphaFoldDB" id="A0A1Q8TAT3"/>
<gene>
    <name evidence="3" type="ORF">BTW10_13725</name>
</gene>
<dbReference type="STRING" id="223900.GCA_000821045_01435"/>
<protein>
    <submittedName>
        <fullName evidence="3">Amidophosphoribosyltransferase</fullName>
    </submittedName>
</protein>
<keyword evidence="4" id="KW-1185">Reference proteome</keyword>
<dbReference type="CDD" id="cd06223">
    <property type="entry name" value="PRTases_typeI"/>
    <property type="match status" value="1"/>
</dbReference>
<keyword evidence="3" id="KW-0808">Transferase</keyword>
<dbReference type="InterPro" id="IPR000836">
    <property type="entry name" value="PRTase_dom"/>
</dbReference>
<feature type="domain" description="Double zinc ribbon" evidence="2">
    <location>
        <begin position="25"/>
        <end position="75"/>
    </location>
</feature>
<evidence type="ECO:0000313" key="4">
    <source>
        <dbReference type="Proteomes" id="UP000186806"/>
    </source>
</evidence>
<dbReference type="InterPro" id="IPR029057">
    <property type="entry name" value="PRTase-like"/>
</dbReference>
<dbReference type="PANTHER" id="PTHR47505">
    <property type="entry name" value="DNA UTILIZATION PROTEIN YHGH"/>
    <property type="match status" value="1"/>
</dbReference>
<comment type="caution">
    <text evidence="3">The sequence shown here is derived from an EMBL/GenBank/DDBJ whole genome shotgun (WGS) entry which is preliminary data.</text>
</comment>
<dbReference type="InterPro" id="IPR051910">
    <property type="entry name" value="ComF/GntX_DNA_util-trans"/>
</dbReference>
<name>A0A1Q8TAT3_9GAMM</name>
<reference evidence="3 4" key="1">
    <citation type="submission" date="2016-12" db="EMBL/GenBank/DDBJ databases">
        <title>Draft genome sequences of strains Salinicola socius SMB35, Salinicola sp. MH3R3-1 and Chromohalobacter sp. SMB17 from the Verkhnekamsk potash mining region of Russia.</title>
        <authorList>
            <person name="Mavrodi D.V."/>
            <person name="Olsson B.E."/>
            <person name="Korsakova E.S."/>
            <person name="Pyankova A."/>
            <person name="Mavrodi O.V."/>
            <person name="Plotnikova E.G."/>
        </authorList>
    </citation>
    <scope>NUCLEOTIDE SEQUENCE [LARGE SCALE GENOMIC DNA]</scope>
    <source>
        <strain evidence="3 4">SMB17</strain>
    </source>
</reference>
<dbReference type="GO" id="GO:0016757">
    <property type="term" value="F:glycosyltransferase activity"/>
    <property type="evidence" value="ECO:0007669"/>
    <property type="project" value="UniProtKB-KW"/>
</dbReference>
<evidence type="ECO:0000259" key="2">
    <source>
        <dbReference type="Pfam" id="PF18912"/>
    </source>
</evidence>
<dbReference type="SUPFAM" id="SSF53271">
    <property type="entry name" value="PRTase-like"/>
    <property type="match status" value="1"/>
</dbReference>
<dbReference type="Pfam" id="PF18912">
    <property type="entry name" value="DZR_2"/>
    <property type="match status" value="1"/>
</dbReference>
<dbReference type="PANTHER" id="PTHR47505:SF1">
    <property type="entry name" value="DNA UTILIZATION PROTEIN YHGH"/>
    <property type="match status" value="1"/>
</dbReference>
<dbReference type="InterPro" id="IPR044005">
    <property type="entry name" value="DZR_2"/>
</dbReference>
<dbReference type="EMBL" id="MSDQ01000032">
    <property type="protein sequence ID" value="OLO10790.1"/>
    <property type="molecule type" value="Genomic_DNA"/>
</dbReference>
<dbReference type="Gene3D" id="3.40.50.2020">
    <property type="match status" value="1"/>
</dbReference>
<dbReference type="Proteomes" id="UP000186806">
    <property type="component" value="Unassembled WGS sequence"/>
</dbReference>